<comment type="caution">
    <text evidence="1">The sequence shown here is derived from an EMBL/GenBank/DDBJ whole genome shotgun (WGS) entry which is preliminary data.</text>
</comment>
<accession>A0ABQ3XFB3</accession>
<keyword evidence="2" id="KW-1185">Reference proteome</keyword>
<proteinExistence type="predicted"/>
<evidence type="ECO:0008006" key="3">
    <source>
        <dbReference type="Google" id="ProtNLM"/>
    </source>
</evidence>
<dbReference type="Proteomes" id="UP000612282">
    <property type="component" value="Unassembled WGS sequence"/>
</dbReference>
<evidence type="ECO:0000313" key="2">
    <source>
        <dbReference type="Proteomes" id="UP000612282"/>
    </source>
</evidence>
<dbReference type="EMBL" id="BOMG01000069">
    <property type="protein sequence ID" value="GID57184.1"/>
    <property type="molecule type" value="Genomic_DNA"/>
</dbReference>
<evidence type="ECO:0000313" key="1">
    <source>
        <dbReference type="EMBL" id="GID57184.1"/>
    </source>
</evidence>
<protein>
    <recommendedName>
        <fullName evidence="3">Secreted protein</fullName>
    </recommendedName>
</protein>
<sequence>MLTAAISASAQTARMILVMMVFLLVTWRGIQAEREELMPVGMGNESTVSDSSRREYSTVGNKLSTTYGKVPEVDTKLAPVQSVRVSPKGCDADLISDSYSETYGSPCAVESFVP</sequence>
<organism evidence="1 2">
    <name type="scientific">Actinoplanes couchii</name>
    <dbReference type="NCBI Taxonomy" id="403638"/>
    <lineage>
        <taxon>Bacteria</taxon>
        <taxon>Bacillati</taxon>
        <taxon>Actinomycetota</taxon>
        <taxon>Actinomycetes</taxon>
        <taxon>Micromonosporales</taxon>
        <taxon>Micromonosporaceae</taxon>
        <taxon>Actinoplanes</taxon>
    </lineage>
</organism>
<reference evidence="1 2" key="1">
    <citation type="submission" date="2021-01" db="EMBL/GenBank/DDBJ databases">
        <title>Whole genome shotgun sequence of Actinoplanes couchii NBRC 106145.</title>
        <authorList>
            <person name="Komaki H."/>
            <person name="Tamura T."/>
        </authorList>
    </citation>
    <scope>NUCLEOTIDE SEQUENCE [LARGE SCALE GENOMIC DNA]</scope>
    <source>
        <strain evidence="1 2">NBRC 106145</strain>
    </source>
</reference>
<gene>
    <name evidence="1" type="ORF">Aco03nite_055880</name>
</gene>
<name>A0ABQ3XFB3_9ACTN</name>